<evidence type="ECO:0000313" key="7">
    <source>
        <dbReference type="EMBL" id="SVC76629.1"/>
    </source>
</evidence>
<feature type="domain" description="DEAD-box RNA helicase Q" evidence="6">
    <location>
        <begin position="9"/>
        <end position="37"/>
    </location>
</feature>
<keyword evidence="1" id="KW-0547">Nucleotide-binding</keyword>
<reference evidence="7" key="1">
    <citation type="submission" date="2018-05" db="EMBL/GenBank/DDBJ databases">
        <authorList>
            <person name="Lanie J.A."/>
            <person name="Ng W.-L."/>
            <person name="Kazmierczak K.M."/>
            <person name="Andrzejewski T.M."/>
            <person name="Davidsen T.M."/>
            <person name="Wayne K.J."/>
            <person name="Tettelin H."/>
            <person name="Glass J.I."/>
            <person name="Rusch D."/>
            <person name="Podicherti R."/>
            <person name="Tsui H.-C.T."/>
            <person name="Winkler M.E."/>
        </authorList>
    </citation>
    <scope>NUCLEOTIDE SEQUENCE</scope>
</reference>
<dbReference type="Gene3D" id="3.40.50.300">
    <property type="entry name" value="P-loop containing nucleotide triphosphate hydrolases"/>
    <property type="match status" value="1"/>
</dbReference>
<keyword evidence="3" id="KW-0347">Helicase</keyword>
<dbReference type="PROSITE" id="PS51195">
    <property type="entry name" value="Q_MOTIF"/>
    <property type="match status" value="1"/>
</dbReference>
<name>A0A382PTG2_9ZZZZ</name>
<dbReference type="PROSITE" id="PS51192">
    <property type="entry name" value="HELICASE_ATP_BIND_1"/>
    <property type="match status" value="1"/>
</dbReference>
<accession>A0A382PTG2</accession>
<feature type="non-terminal residue" evidence="7">
    <location>
        <position position="144"/>
    </location>
</feature>
<evidence type="ECO:0000256" key="3">
    <source>
        <dbReference type="ARBA" id="ARBA00022806"/>
    </source>
</evidence>
<protein>
    <recommendedName>
        <fullName evidence="8">Helicase ATP-binding domain-containing protein</fullName>
    </recommendedName>
</protein>
<dbReference type="PANTHER" id="PTHR47959">
    <property type="entry name" value="ATP-DEPENDENT RNA HELICASE RHLE-RELATED"/>
    <property type="match status" value="1"/>
</dbReference>
<evidence type="ECO:0000259" key="5">
    <source>
        <dbReference type="PROSITE" id="PS51192"/>
    </source>
</evidence>
<dbReference type="InterPro" id="IPR011545">
    <property type="entry name" value="DEAD/DEAH_box_helicase_dom"/>
</dbReference>
<dbReference type="GO" id="GO:0003676">
    <property type="term" value="F:nucleic acid binding"/>
    <property type="evidence" value="ECO:0007669"/>
    <property type="project" value="InterPro"/>
</dbReference>
<dbReference type="GO" id="GO:0003724">
    <property type="term" value="F:RNA helicase activity"/>
    <property type="evidence" value="ECO:0007669"/>
    <property type="project" value="InterPro"/>
</dbReference>
<dbReference type="AlphaFoldDB" id="A0A382PTG2"/>
<dbReference type="SMART" id="SM00487">
    <property type="entry name" value="DEXDc"/>
    <property type="match status" value="1"/>
</dbReference>
<feature type="non-terminal residue" evidence="7">
    <location>
        <position position="1"/>
    </location>
</feature>
<feature type="domain" description="Helicase ATP-binding" evidence="5">
    <location>
        <begin position="40"/>
        <end position="144"/>
    </location>
</feature>
<dbReference type="InterPro" id="IPR014001">
    <property type="entry name" value="Helicase_ATP-bd"/>
</dbReference>
<dbReference type="CDD" id="cd00268">
    <property type="entry name" value="DEADc"/>
    <property type="match status" value="1"/>
</dbReference>
<dbReference type="Pfam" id="PF00270">
    <property type="entry name" value="DEAD"/>
    <property type="match status" value="1"/>
</dbReference>
<dbReference type="InterPro" id="IPR044742">
    <property type="entry name" value="DEAD/DEAH_RhlB"/>
</dbReference>
<dbReference type="GO" id="GO:0005524">
    <property type="term" value="F:ATP binding"/>
    <property type="evidence" value="ECO:0007669"/>
    <property type="project" value="UniProtKB-KW"/>
</dbReference>
<dbReference type="InterPro" id="IPR027417">
    <property type="entry name" value="P-loop_NTPase"/>
</dbReference>
<evidence type="ECO:0000256" key="2">
    <source>
        <dbReference type="ARBA" id="ARBA00022801"/>
    </source>
</evidence>
<dbReference type="GO" id="GO:0016787">
    <property type="term" value="F:hydrolase activity"/>
    <property type="evidence" value="ECO:0007669"/>
    <property type="project" value="UniProtKB-KW"/>
</dbReference>
<gene>
    <name evidence="7" type="ORF">METZ01_LOCUS329483</name>
</gene>
<keyword evidence="2" id="KW-0378">Hydrolase</keyword>
<organism evidence="7">
    <name type="scientific">marine metagenome</name>
    <dbReference type="NCBI Taxonomy" id="408172"/>
    <lineage>
        <taxon>unclassified sequences</taxon>
        <taxon>metagenomes</taxon>
        <taxon>ecological metagenomes</taxon>
    </lineage>
</organism>
<dbReference type="EMBL" id="UINC01109663">
    <property type="protein sequence ID" value="SVC76629.1"/>
    <property type="molecule type" value="Genomic_DNA"/>
</dbReference>
<proteinExistence type="predicted"/>
<sequence length="144" mass="14977">MTTNSIEEGAFADLGVSSRLCTAIKDLGWKHPSPIQVQAIPPGLSGQDLVGIAQTGTGKTGAFLIPCIEKLEKGLGMQVLVLCPTRELAQQVCDDAVALLGNGRQKSVGRAASIYGGVGYDPQIKALESGVEVITATPGRFLDL</sequence>
<dbReference type="GO" id="GO:0005829">
    <property type="term" value="C:cytosol"/>
    <property type="evidence" value="ECO:0007669"/>
    <property type="project" value="TreeGrafter"/>
</dbReference>
<dbReference type="InterPro" id="IPR050079">
    <property type="entry name" value="DEAD_box_RNA_helicase"/>
</dbReference>
<evidence type="ECO:0000256" key="1">
    <source>
        <dbReference type="ARBA" id="ARBA00022741"/>
    </source>
</evidence>
<evidence type="ECO:0008006" key="8">
    <source>
        <dbReference type="Google" id="ProtNLM"/>
    </source>
</evidence>
<evidence type="ECO:0000256" key="4">
    <source>
        <dbReference type="ARBA" id="ARBA00022840"/>
    </source>
</evidence>
<dbReference type="PANTHER" id="PTHR47959:SF13">
    <property type="entry name" value="ATP-DEPENDENT RNA HELICASE RHLE"/>
    <property type="match status" value="1"/>
</dbReference>
<evidence type="ECO:0000259" key="6">
    <source>
        <dbReference type="PROSITE" id="PS51195"/>
    </source>
</evidence>
<dbReference type="SUPFAM" id="SSF52540">
    <property type="entry name" value="P-loop containing nucleoside triphosphate hydrolases"/>
    <property type="match status" value="1"/>
</dbReference>
<keyword evidence="4" id="KW-0067">ATP-binding</keyword>
<dbReference type="InterPro" id="IPR014014">
    <property type="entry name" value="RNA_helicase_DEAD_Q_motif"/>
</dbReference>